<dbReference type="STRING" id="41427.A0A182IZV5"/>
<sequence>MQRSFTNNPPDSTQSYLQHYSHSGILLQTVLPHNTSCFVYRCDDEHRFSEILHSSVYYDPTCKLPMPFTPPAPVEHKVQLRVRQPLPAGVDWEAHQRAKAVTTLDQQRRAQRTNGRRTRSRLRIVVNRLISHISRHARSCFVRKSFSMQNVQSNQSQYHLAVGQHPLNVSQAPVATSLTSLTLLQAYMRCGLNYKPSRPSSTILDDPLDDIDDSYAPSLTQKVYAIIAISISTLSWLANVKSATDRVARFRTVPDGSAHVLGVGNGANKETIQLSSIRFQPIAEIAVA</sequence>
<dbReference type="VEuPathDB" id="VectorBase:AATE008646"/>
<dbReference type="AlphaFoldDB" id="A0A182IZV5"/>
<evidence type="ECO:0000313" key="1">
    <source>
        <dbReference type="EnsemblMetazoa" id="AATE008646-PA.1"/>
    </source>
</evidence>
<organism evidence="1">
    <name type="scientific">Anopheles atroparvus</name>
    <name type="common">European mosquito</name>
    <dbReference type="NCBI Taxonomy" id="41427"/>
    <lineage>
        <taxon>Eukaryota</taxon>
        <taxon>Metazoa</taxon>
        <taxon>Ecdysozoa</taxon>
        <taxon>Arthropoda</taxon>
        <taxon>Hexapoda</taxon>
        <taxon>Insecta</taxon>
        <taxon>Pterygota</taxon>
        <taxon>Neoptera</taxon>
        <taxon>Endopterygota</taxon>
        <taxon>Diptera</taxon>
        <taxon>Nematocera</taxon>
        <taxon>Culicoidea</taxon>
        <taxon>Culicidae</taxon>
        <taxon>Anophelinae</taxon>
        <taxon>Anopheles</taxon>
    </lineage>
</organism>
<proteinExistence type="predicted"/>
<dbReference type="EnsemblMetazoa" id="AATE008646-RA">
    <property type="protein sequence ID" value="AATE008646-PA.1"/>
    <property type="gene ID" value="AATE008646"/>
</dbReference>
<protein>
    <submittedName>
        <fullName evidence="1">Uncharacterized protein</fullName>
    </submittedName>
</protein>
<name>A0A182IZV5_ANOAO</name>
<accession>A0A182IZV5</accession>
<reference evidence="1" key="1">
    <citation type="submission" date="2022-08" db="UniProtKB">
        <authorList>
            <consortium name="EnsemblMetazoa"/>
        </authorList>
    </citation>
    <scope>IDENTIFICATION</scope>
    <source>
        <strain evidence="1">EBRO</strain>
    </source>
</reference>